<proteinExistence type="predicted"/>
<organism evidence="1 2">
    <name type="scientific">Dillenia turbinata</name>
    <dbReference type="NCBI Taxonomy" id="194707"/>
    <lineage>
        <taxon>Eukaryota</taxon>
        <taxon>Viridiplantae</taxon>
        <taxon>Streptophyta</taxon>
        <taxon>Embryophyta</taxon>
        <taxon>Tracheophyta</taxon>
        <taxon>Spermatophyta</taxon>
        <taxon>Magnoliopsida</taxon>
        <taxon>eudicotyledons</taxon>
        <taxon>Gunneridae</taxon>
        <taxon>Pentapetalae</taxon>
        <taxon>Dilleniales</taxon>
        <taxon>Dilleniaceae</taxon>
        <taxon>Dillenia</taxon>
    </lineage>
</organism>
<gene>
    <name evidence="1" type="ORF">RJ641_023680</name>
</gene>
<evidence type="ECO:0000313" key="1">
    <source>
        <dbReference type="EMBL" id="KAK6911587.1"/>
    </source>
</evidence>
<protein>
    <submittedName>
        <fullName evidence="1">Uncharacterized protein</fullName>
    </submittedName>
</protein>
<accession>A0AAN8UJG6</accession>
<reference evidence="1 2" key="1">
    <citation type="submission" date="2023-12" db="EMBL/GenBank/DDBJ databases">
        <title>A high-quality genome assembly for Dillenia turbinata (Dilleniales).</title>
        <authorList>
            <person name="Chanderbali A."/>
        </authorList>
    </citation>
    <scope>NUCLEOTIDE SEQUENCE [LARGE SCALE GENOMIC DNA]</scope>
    <source>
        <strain evidence="1">LSX21</strain>
        <tissue evidence="1">Leaf</tissue>
    </source>
</reference>
<dbReference type="EMBL" id="JBAMMX010000028">
    <property type="protein sequence ID" value="KAK6911587.1"/>
    <property type="molecule type" value="Genomic_DNA"/>
</dbReference>
<evidence type="ECO:0000313" key="2">
    <source>
        <dbReference type="Proteomes" id="UP001370490"/>
    </source>
</evidence>
<keyword evidence="2" id="KW-1185">Reference proteome</keyword>
<dbReference type="Proteomes" id="UP001370490">
    <property type="component" value="Unassembled WGS sequence"/>
</dbReference>
<sequence length="111" mass="12383">MLQYHSQIKNIQGIITRSATRVHHTQPKSTDVRTALLWFHQIPTYSRNSSGRCNGSITSSFNVSFTFSNAPMSSNVTPISFGGITSARRFQDISQKIGFAISLEIINQYDA</sequence>
<comment type="caution">
    <text evidence="1">The sequence shown here is derived from an EMBL/GenBank/DDBJ whole genome shotgun (WGS) entry which is preliminary data.</text>
</comment>
<name>A0AAN8UJG6_9MAGN</name>
<dbReference type="AlphaFoldDB" id="A0AAN8UJG6"/>